<dbReference type="RefSeq" id="WP_086090283.1">
    <property type="nucleotide sequence ID" value="NZ_CP021112.1"/>
</dbReference>
<accession>A0A1W6ZX79</accession>
<evidence type="ECO:0000313" key="1">
    <source>
        <dbReference type="EMBL" id="ARQ01888.1"/>
    </source>
</evidence>
<dbReference type="EMBL" id="CP021112">
    <property type="protein sequence ID" value="ARQ01888.1"/>
    <property type="molecule type" value="Genomic_DNA"/>
</dbReference>
<dbReference type="KEGG" id="psin:CAK95_24410"/>
<sequence length="125" mass="14022">MQRRYDRIVTVQRATITQSPSGEEIQAWADIAFQIPAGQAPTPGAERFTNAQEVAEQEVTFTVRFLSIPDEYRPLTPKDRVIYPAEDVGANTQNPAAGRVYDVLGSEEVGRQVDLRIRCSRRTDV</sequence>
<dbReference type="STRING" id="1235591.CAK95_24410"/>
<gene>
    <name evidence="1" type="ORF">CAK95_24410</name>
</gene>
<protein>
    <submittedName>
        <fullName evidence="1">Uncharacterized protein</fullName>
    </submittedName>
</protein>
<organism evidence="1 2">
    <name type="scientific">Pseudorhodoplanes sinuspersici</name>
    <dbReference type="NCBI Taxonomy" id="1235591"/>
    <lineage>
        <taxon>Bacteria</taxon>
        <taxon>Pseudomonadati</taxon>
        <taxon>Pseudomonadota</taxon>
        <taxon>Alphaproteobacteria</taxon>
        <taxon>Hyphomicrobiales</taxon>
        <taxon>Pseudorhodoplanes</taxon>
    </lineage>
</organism>
<dbReference type="AlphaFoldDB" id="A0A1W6ZX79"/>
<proteinExistence type="predicted"/>
<dbReference type="InterPro" id="IPR038666">
    <property type="entry name" value="SSP1_head-tail_sf"/>
</dbReference>
<keyword evidence="2" id="KW-1185">Reference proteome</keyword>
<dbReference type="OrthoDB" id="8450638at2"/>
<dbReference type="Pfam" id="PF05521">
    <property type="entry name" value="Phage_HCP"/>
    <property type="match status" value="1"/>
</dbReference>
<dbReference type="InterPro" id="IPR008767">
    <property type="entry name" value="Phage_SPP1_head-tail_adaptor"/>
</dbReference>
<evidence type="ECO:0000313" key="2">
    <source>
        <dbReference type="Proteomes" id="UP000194137"/>
    </source>
</evidence>
<dbReference type="Gene3D" id="2.40.10.270">
    <property type="entry name" value="Bacteriophage SPP1 head-tail adaptor protein"/>
    <property type="match status" value="1"/>
</dbReference>
<reference evidence="1 2" key="1">
    <citation type="submission" date="2017-05" db="EMBL/GenBank/DDBJ databases">
        <title>Full genome sequence of Pseudorhodoplanes sinuspersici.</title>
        <authorList>
            <person name="Dastgheib S.M.M."/>
            <person name="Shavandi M."/>
            <person name="Tirandaz H."/>
        </authorList>
    </citation>
    <scope>NUCLEOTIDE SEQUENCE [LARGE SCALE GENOMIC DNA]</scope>
    <source>
        <strain evidence="1 2">RIPI110</strain>
    </source>
</reference>
<name>A0A1W6ZX79_9HYPH</name>
<dbReference type="Proteomes" id="UP000194137">
    <property type="component" value="Chromosome"/>
</dbReference>